<feature type="domain" description="C2H2-type" evidence="10">
    <location>
        <begin position="249"/>
        <end position="276"/>
    </location>
</feature>
<dbReference type="GO" id="GO:0003682">
    <property type="term" value="F:chromatin binding"/>
    <property type="evidence" value="ECO:0007669"/>
    <property type="project" value="UniProtKB-ARBA"/>
</dbReference>
<dbReference type="GO" id="GO:0005634">
    <property type="term" value="C:nucleus"/>
    <property type="evidence" value="ECO:0007669"/>
    <property type="project" value="UniProtKB-SubCell"/>
</dbReference>
<dbReference type="FunFam" id="3.30.160.60:FF:000690">
    <property type="entry name" value="Zinc finger protein 354C"/>
    <property type="match status" value="1"/>
</dbReference>
<dbReference type="GO" id="GO:0008270">
    <property type="term" value="F:zinc ion binding"/>
    <property type="evidence" value="ECO:0007669"/>
    <property type="project" value="UniProtKB-KW"/>
</dbReference>
<evidence type="ECO:0000256" key="3">
    <source>
        <dbReference type="ARBA" id="ARBA00022737"/>
    </source>
</evidence>
<keyword evidence="4 9" id="KW-0863">Zinc-finger</keyword>
<dbReference type="PANTHER" id="PTHR24388">
    <property type="entry name" value="ZINC FINGER PROTEIN"/>
    <property type="match status" value="1"/>
</dbReference>
<protein>
    <recommendedName>
        <fullName evidence="10">C2H2-type domain-containing protein</fullName>
    </recommendedName>
</protein>
<keyword evidence="3" id="KW-0677">Repeat</keyword>
<feature type="domain" description="C2H2-type" evidence="10">
    <location>
        <begin position="77"/>
        <end position="105"/>
    </location>
</feature>
<evidence type="ECO:0000256" key="8">
    <source>
        <dbReference type="ARBA" id="ARBA00037948"/>
    </source>
</evidence>
<organism evidence="11">
    <name type="scientific">Timema shepardi</name>
    <name type="common">Walking stick</name>
    <dbReference type="NCBI Taxonomy" id="629360"/>
    <lineage>
        <taxon>Eukaryota</taxon>
        <taxon>Metazoa</taxon>
        <taxon>Ecdysozoa</taxon>
        <taxon>Arthropoda</taxon>
        <taxon>Hexapoda</taxon>
        <taxon>Insecta</taxon>
        <taxon>Pterygota</taxon>
        <taxon>Neoptera</taxon>
        <taxon>Polyneoptera</taxon>
        <taxon>Phasmatodea</taxon>
        <taxon>Timematodea</taxon>
        <taxon>Timematoidea</taxon>
        <taxon>Timematidae</taxon>
        <taxon>Timema</taxon>
    </lineage>
</organism>
<evidence type="ECO:0000256" key="5">
    <source>
        <dbReference type="ARBA" id="ARBA00022833"/>
    </source>
</evidence>
<evidence type="ECO:0000256" key="4">
    <source>
        <dbReference type="ARBA" id="ARBA00022771"/>
    </source>
</evidence>
<dbReference type="Gene3D" id="3.30.160.60">
    <property type="entry name" value="Classic Zinc Finger"/>
    <property type="match status" value="7"/>
</dbReference>
<keyword evidence="2" id="KW-0479">Metal-binding</keyword>
<dbReference type="GO" id="GO:0000978">
    <property type="term" value="F:RNA polymerase II cis-regulatory region sequence-specific DNA binding"/>
    <property type="evidence" value="ECO:0007669"/>
    <property type="project" value="TreeGrafter"/>
</dbReference>
<dbReference type="Pfam" id="PF00096">
    <property type="entry name" value="zf-C2H2"/>
    <property type="match status" value="3"/>
</dbReference>
<comment type="similarity">
    <text evidence="8">Belongs to the snail C2H2-type zinc-finger protein family.</text>
</comment>
<dbReference type="FunFam" id="3.30.160.60:FF:000446">
    <property type="entry name" value="Zinc finger protein"/>
    <property type="match status" value="1"/>
</dbReference>
<feature type="domain" description="C2H2-type" evidence="10">
    <location>
        <begin position="277"/>
        <end position="304"/>
    </location>
</feature>
<dbReference type="EMBL" id="OC002295">
    <property type="protein sequence ID" value="CAD7261590.1"/>
    <property type="molecule type" value="Genomic_DNA"/>
</dbReference>
<keyword evidence="7" id="KW-0539">Nucleus</keyword>
<dbReference type="GO" id="GO:0000785">
    <property type="term" value="C:chromatin"/>
    <property type="evidence" value="ECO:0007669"/>
    <property type="project" value="UniProtKB-ARBA"/>
</dbReference>
<feature type="domain" description="C2H2-type" evidence="10">
    <location>
        <begin position="305"/>
        <end position="332"/>
    </location>
</feature>
<evidence type="ECO:0000259" key="10">
    <source>
        <dbReference type="PROSITE" id="PS50157"/>
    </source>
</evidence>
<dbReference type="SUPFAM" id="SSF57667">
    <property type="entry name" value="beta-beta-alpha zinc fingers"/>
    <property type="match status" value="5"/>
</dbReference>
<evidence type="ECO:0000256" key="2">
    <source>
        <dbReference type="ARBA" id="ARBA00022723"/>
    </source>
</evidence>
<dbReference type="GO" id="GO:0040029">
    <property type="term" value="P:epigenetic regulation of gene expression"/>
    <property type="evidence" value="ECO:0007669"/>
    <property type="project" value="UniProtKB-ARBA"/>
</dbReference>
<name>A0A7R9AWA6_TIMSH</name>
<proteinExistence type="inferred from homology"/>
<reference evidence="11" key="1">
    <citation type="submission" date="2020-11" db="EMBL/GenBank/DDBJ databases">
        <authorList>
            <person name="Tran Van P."/>
        </authorList>
    </citation>
    <scope>NUCLEOTIDE SEQUENCE</scope>
</reference>
<evidence type="ECO:0000313" key="11">
    <source>
        <dbReference type="EMBL" id="CAD7261590.1"/>
    </source>
</evidence>
<evidence type="ECO:0000256" key="1">
    <source>
        <dbReference type="ARBA" id="ARBA00004123"/>
    </source>
</evidence>
<feature type="domain" description="C2H2-type" evidence="10">
    <location>
        <begin position="221"/>
        <end position="248"/>
    </location>
</feature>
<dbReference type="InterPro" id="IPR036236">
    <property type="entry name" value="Znf_C2H2_sf"/>
</dbReference>
<feature type="domain" description="C2H2-type" evidence="10">
    <location>
        <begin position="167"/>
        <end position="195"/>
    </location>
</feature>
<dbReference type="AlphaFoldDB" id="A0A7R9AWA6"/>
<sequence>MCTAIINDKAVDMKNENTDNTEVERIGDTITLVESCDEINSEDDPLILGLINDKMHFQSSSGHNFETPSKIPLKKHYFCSNCPEKFLFPSLLKKHCRSFHNSPATYLCSECNKMCPSMKQLWEHKRQEHTKEKKEYLCNWCDESFTDNLSLKKHLQSIHSKKRSQGYLCNCCGKSFSCSGNFKQHVIKVHSKNPPRELCNICGKTVSCLKVHLPIHSEEYYECAECGQRLKWRSSLITHLQVHSSERALPCTVCDKAFKDKVKLLQHMRTHTGETPWVCEHCGRSFNRKWNHIQHVRLHTGVKPYVCAVCGEAFRHNVTMKKHAEKHKAPSDIQGNNSFV</sequence>
<keyword evidence="5" id="KW-0862">Zinc</keyword>
<keyword evidence="6" id="KW-0238">DNA-binding</keyword>
<feature type="domain" description="C2H2-type" evidence="10">
    <location>
        <begin position="136"/>
        <end position="164"/>
    </location>
</feature>
<dbReference type="FunFam" id="3.30.160.60:FF:001465">
    <property type="entry name" value="Zinc finger protein 560"/>
    <property type="match status" value="1"/>
</dbReference>
<feature type="domain" description="C2H2-type" evidence="10">
    <location>
        <begin position="106"/>
        <end position="134"/>
    </location>
</feature>
<dbReference type="InterPro" id="IPR013087">
    <property type="entry name" value="Znf_C2H2_type"/>
</dbReference>
<dbReference type="SMART" id="SM00355">
    <property type="entry name" value="ZnF_C2H2"/>
    <property type="match status" value="9"/>
</dbReference>
<dbReference type="InterPro" id="IPR050527">
    <property type="entry name" value="Snail/Krueppel_Znf"/>
</dbReference>
<comment type="subcellular location">
    <subcellularLocation>
        <location evidence="1">Nucleus</location>
    </subcellularLocation>
</comment>
<evidence type="ECO:0000256" key="7">
    <source>
        <dbReference type="ARBA" id="ARBA00023242"/>
    </source>
</evidence>
<dbReference type="GO" id="GO:0000981">
    <property type="term" value="F:DNA-binding transcription factor activity, RNA polymerase II-specific"/>
    <property type="evidence" value="ECO:0007669"/>
    <property type="project" value="TreeGrafter"/>
</dbReference>
<evidence type="ECO:0000256" key="6">
    <source>
        <dbReference type="ARBA" id="ARBA00023125"/>
    </source>
</evidence>
<gene>
    <name evidence="11" type="ORF">TSIB3V08_LOCUS5720</name>
</gene>
<dbReference type="PROSITE" id="PS00028">
    <property type="entry name" value="ZINC_FINGER_C2H2_1"/>
    <property type="match status" value="8"/>
</dbReference>
<dbReference type="PANTHER" id="PTHR24388:SF104">
    <property type="entry name" value="AT-RICH BINDING PROTEIN-RELATED"/>
    <property type="match status" value="1"/>
</dbReference>
<evidence type="ECO:0000256" key="9">
    <source>
        <dbReference type="PROSITE-ProRule" id="PRU00042"/>
    </source>
</evidence>
<accession>A0A7R9AWA6</accession>
<dbReference type="GO" id="GO:0000122">
    <property type="term" value="P:negative regulation of transcription by RNA polymerase II"/>
    <property type="evidence" value="ECO:0007669"/>
    <property type="project" value="UniProtKB-ARBA"/>
</dbReference>
<dbReference type="PROSITE" id="PS50157">
    <property type="entry name" value="ZINC_FINGER_C2H2_2"/>
    <property type="match status" value="8"/>
</dbReference>